<keyword evidence="4" id="KW-1185">Reference proteome</keyword>
<dbReference type="RefSeq" id="WP_133881147.1">
    <property type="nucleotide sequence ID" value="NZ_MWIN01000001.1"/>
</dbReference>
<feature type="compositionally biased region" description="Polar residues" evidence="1">
    <location>
        <begin position="45"/>
        <end position="55"/>
    </location>
</feature>
<dbReference type="AlphaFoldDB" id="A0A4R7PEL9"/>
<feature type="chain" id="PRO_5020475574" description="Lipoprotein" evidence="2">
    <location>
        <begin position="24"/>
        <end position="191"/>
    </location>
</feature>
<proteinExistence type="predicted"/>
<accession>A0A4R7PEL9</accession>
<reference evidence="3 4" key="1">
    <citation type="submission" date="2019-03" db="EMBL/GenBank/DDBJ databases">
        <title>Genomic Encyclopedia of Type Strains, Phase IV (KMG-IV): sequencing the most valuable type-strain genomes for metagenomic binning, comparative biology and taxonomic classification.</title>
        <authorList>
            <person name="Goeker M."/>
        </authorList>
    </citation>
    <scope>NUCLEOTIDE SEQUENCE [LARGE SCALE GENOMIC DNA]</scope>
    <source>
        <strain evidence="3 4">DSM 26377</strain>
    </source>
</reference>
<sequence>MPSRFRVALLSSLTLIAAASLGACNKSETASTAPAASAQAPATDGSLTPDMSNSRCKLLPPEQIEAYQKAHDLFTSAPGLAPQFEKGQRFDFGTDIGFKWDQAASKSLTMSVTLLRDCSESDAQAFAPLAESAPGSGIVSTQIRPSIPGSDFPDGTPGVVRVQFTEVDASTMKGTTTILGEYTVRLAGSKD</sequence>
<feature type="compositionally biased region" description="Low complexity" evidence="1">
    <location>
        <begin position="30"/>
        <end position="43"/>
    </location>
</feature>
<evidence type="ECO:0008006" key="5">
    <source>
        <dbReference type="Google" id="ProtNLM"/>
    </source>
</evidence>
<dbReference type="Proteomes" id="UP000295341">
    <property type="component" value="Unassembled WGS sequence"/>
</dbReference>
<evidence type="ECO:0000313" key="3">
    <source>
        <dbReference type="EMBL" id="TDU32663.1"/>
    </source>
</evidence>
<feature type="signal peptide" evidence="2">
    <location>
        <begin position="1"/>
        <end position="23"/>
    </location>
</feature>
<name>A0A4R7PEL9_9GAMM</name>
<evidence type="ECO:0000313" key="4">
    <source>
        <dbReference type="Proteomes" id="UP000295341"/>
    </source>
</evidence>
<feature type="region of interest" description="Disordered" evidence="1">
    <location>
        <begin position="30"/>
        <end position="55"/>
    </location>
</feature>
<evidence type="ECO:0000256" key="2">
    <source>
        <dbReference type="SAM" id="SignalP"/>
    </source>
</evidence>
<keyword evidence="2" id="KW-0732">Signal</keyword>
<dbReference type="OrthoDB" id="10012687at2"/>
<evidence type="ECO:0000256" key="1">
    <source>
        <dbReference type="SAM" id="MobiDB-lite"/>
    </source>
</evidence>
<protein>
    <recommendedName>
        <fullName evidence="5">Lipoprotein</fullName>
    </recommendedName>
</protein>
<organism evidence="3 4">
    <name type="scientific">Panacagrimonas perspica</name>
    <dbReference type="NCBI Taxonomy" id="381431"/>
    <lineage>
        <taxon>Bacteria</taxon>
        <taxon>Pseudomonadati</taxon>
        <taxon>Pseudomonadota</taxon>
        <taxon>Gammaproteobacteria</taxon>
        <taxon>Nevskiales</taxon>
        <taxon>Nevskiaceae</taxon>
        <taxon>Panacagrimonas</taxon>
    </lineage>
</organism>
<gene>
    <name evidence="3" type="ORF">DFR24_2063</name>
</gene>
<dbReference type="PROSITE" id="PS51257">
    <property type="entry name" value="PROKAR_LIPOPROTEIN"/>
    <property type="match status" value="1"/>
</dbReference>
<comment type="caution">
    <text evidence="3">The sequence shown here is derived from an EMBL/GenBank/DDBJ whole genome shotgun (WGS) entry which is preliminary data.</text>
</comment>
<dbReference type="EMBL" id="SOBT01000008">
    <property type="protein sequence ID" value="TDU32663.1"/>
    <property type="molecule type" value="Genomic_DNA"/>
</dbReference>